<dbReference type="STRING" id="931626.Awo_c18730"/>
<keyword evidence="2 5" id="KW-0808">Transferase</keyword>
<dbReference type="InterPro" id="IPR050559">
    <property type="entry name" value="P-Pant_transferase_sf"/>
</dbReference>
<dbReference type="InterPro" id="IPR055066">
    <property type="entry name" value="AASDHPPT_N"/>
</dbReference>
<dbReference type="EMBL" id="CP002987">
    <property type="protein sequence ID" value="AFA48652.1"/>
    <property type="molecule type" value="Genomic_DNA"/>
</dbReference>
<dbReference type="eggNOG" id="COG2091">
    <property type="taxonomic scope" value="Bacteria"/>
</dbReference>
<evidence type="ECO:0000313" key="5">
    <source>
        <dbReference type="EMBL" id="AFA48652.1"/>
    </source>
</evidence>
<evidence type="ECO:0000313" key="6">
    <source>
        <dbReference type="Proteomes" id="UP000007177"/>
    </source>
</evidence>
<dbReference type="InterPro" id="IPR037143">
    <property type="entry name" value="4-PPantetheinyl_Trfase_dom_sf"/>
</dbReference>
<dbReference type="Pfam" id="PF22624">
    <property type="entry name" value="AASDHPPT_N"/>
    <property type="match status" value="1"/>
</dbReference>
<evidence type="ECO:0000259" key="4">
    <source>
        <dbReference type="Pfam" id="PF22624"/>
    </source>
</evidence>
<dbReference type="PANTHER" id="PTHR12215:SF10">
    <property type="entry name" value="L-AMINOADIPATE-SEMIALDEHYDE DEHYDROGENASE-PHOSPHOPANTETHEINYL TRANSFERASE"/>
    <property type="match status" value="1"/>
</dbReference>
<comment type="similarity">
    <text evidence="1">Belongs to the P-Pant transferase superfamily. Gsp/Sfp/HetI/AcpT family.</text>
</comment>
<dbReference type="HOGENOM" id="CLU_057011_6_2_9"/>
<dbReference type="Gene3D" id="3.90.470.20">
    <property type="entry name" value="4'-phosphopantetheinyl transferase domain"/>
    <property type="match status" value="2"/>
</dbReference>
<protein>
    <submittedName>
        <fullName evidence="5">Putative phosphopantetheinyl transferase</fullName>
    </submittedName>
</protein>
<dbReference type="GO" id="GO:0008897">
    <property type="term" value="F:holo-[acyl-carrier-protein] synthase activity"/>
    <property type="evidence" value="ECO:0007669"/>
    <property type="project" value="InterPro"/>
</dbReference>
<reference evidence="6" key="1">
    <citation type="submission" date="2011-07" db="EMBL/GenBank/DDBJ databases">
        <title>Complete genome sequence of Acetobacterium woodii.</title>
        <authorList>
            <person name="Poehlein A."/>
            <person name="Schmidt S."/>
            <person name="Kaster A.-K."/>
            <person name="Goenrich M."/>
            <person name="Vollmers J."/>
            <person name="Thuermer A."/>
            <person name="Gottschalk G."/>
            <person name="Thauer R.K."/>
            <person name="Daniel R."/>
            <person name="Mueller V."/>
        </authorList>
    </citation>
    <scope>NUCLEOTIDE SEQUENCE [LARGE SCALE GENOMIC DNA]</scope>
    <source>
        <strain evidence="6">ATCC 29683 / DSM 1030 / JCM 2381 / KCTC 1655 / WB1</strain>
    </source>
</reference>
<dbReference type="SUPFAM" id="SSF56214">
    <property type="entry name" value="4'-phosphopantetheinyl transferase"/>
    <property type="match status" value="2"/>
</dbReference>
<dbReference type="GO" id="GO:0005829">
    <property type="term" value="C:cytosol"/>
    <property type="evidence" value="ECO:0007669"/>
    <property type="project" value="TreeGrafter"/>
</dbReference>
<dbReference type="OrthoDB" id="9808281at2"/>
<reference evidence="5 6" key="2">
    <citation type="journal article" date="2012" name="PLoS ONE">
        <title>An ancient pathway combining carbon dioxide fixation with the generation and utilization of a sodium ion gradient for ATP synthesis.</title>
        <authorList>
            <person name="Poehlein A."/>
            <person name="Schmidt S."/>
            <person name="Kaster A.K."/>
            <person name="Goenrich M."/>
            <person name="Vollmers J."/>
            <person name="Thurmer A."/>
            <person name="Bertsch J."/>
            <person name="Schuchmann K."/>
            <person name="Voigt B."/>
            <person name="Hecker M."/>
            <person name="Daniel R."/>
            <person name="Thauer R.K."/>
            <person name="Gottschalk G."/>
            <person name="Muller V."/>
        </authorList>
    </citation>
    <scope>NUCLEOTIDE SEQUENCE [LARGE SCALE GENOMIC DNA]</scope>
    <source>
        <strain evidence="6">ATCC 29683 / DSM 1030 / JCM 2381 / KCTC 1655 / WB1</strain>
    </source>
</reference>
<keyword evidence="6" id="KW-1185">Reference proteome</keyword>
<gene>
    <name evidence="5" type="ordered locus">Awo_c18730</name>
</gene>
<dbReference type="Pfam" id="PF01648">
    <property type="entry name" value="ACPS"/>
    <property type="match status" value="1"/>
</dbReference>
<dbReference type="GO" id="GO:0019878">
    <property type="term" value="P:lysine biosynthetic process via aminoadipic acid"/>
    <property type="evidence" value="ECO:0007669"/>
    <property type="project" value="TreeGrafter"/>
</dbReference>
<evidence type="ECO:0000256" key="1">
    <source>
        <dbReference type="ARBA" id="ARBA00010990"/>
    </source>
</evidence>
<proteinExistence type="inferred from homology"/>
<dbReference type="InterPro" id="IPR008278">
    <property type="entry name" value="4-PPantetheinyl_Trfase_dom"/>
</dbReference>
<dbReference type="GO" id="GO:0000287">
    <property type="term" value="F:magnesium ion binding"/>
    <property type="evidence" value="ECO:0007669"/>
    <property type="project" value="InterPro"/>
</dbReference>
<dbReference type="AlphaFoldDB" id="H6LJ89"/>
<dbReference type="KEGG" id="awo:Awo_c18730"/>
<organism evidence="5 6">
    <name type="scientific">Acetobacterium woodii (strain ATCC 29683 / DSM 1030 / JCM 2381 / KCTC 1655 / WB1)</name>
    <dbReference type="NCBI Taxonomy" id="931626"/>
    <lineage>
        <taxon>Bacteria</taxon>
        <taxon>Bacillati</taxon>
        <taxon>Bacillota</taxon>
        <taxon>Clostridia</taxon>
        <taxon>Eubacteriales</taxon>
        <taxon>Eubacteriaceae</taxon>
        <taxon>Acetobacterium</taxon>
    </lineage>
</organism>
<feature type="domain" description="4'-phosphopantetheinyl transferase" evidence="3">
    <location>
        <begin position="104"/>
        <end position="170"/>
    </location>
</feature>
<evidence type="ECO:0000259" key="3">
    <source>
        <dbReference type="Pfam" id="PF01648"/>
    </source>
</evidence>
<evidence type="ECO:0000256" key="2">
    <source>
        <dbReference type="ARBA" id="ARBA00022679"/>
    </source>
</evidence>
<dbReference type="Proteomes" id="UP000007177">
    <property type="component" value="Chromosome"/>
</dbReference>
<name>H6LJ89_ACEWD</name>
<dbReference type="PANTHER" id="PTHR12215">
    <property type="entry name" value="PHOSPHOPANTETHEINE TRANSFERASE"/>
    <property type="match status" value="1"/>
</dbReference>
<sequence length="219" mass="25408">MCLIYLMLTTPLDDDTFFWNRYHTLSPARQKKIDQLIFSKDKKLSLAAGLVFQAGLADYGLQEQHLIIAHHQNGKPYLPQYPELFFNISHSEQLAICVFSNREIGADVEKVSNIDLEIARRLFDNAEYREIIAADCPEEAFYNYWVLKESYMKATGWGLKLPLNGFRIAREVVLLKDQLRVYQGSMLMPYSFYIATVFESYKLAVCTKGDQPEIKLRFL</sequence>
<accession>H6LJ89</accession>
<feature type="domain" description="4'-phosphopantetheinyl transferase N-terminal" evidence="4">
    <location>
        <begin position="22"/>
        <end position="97"/>
    </location>
</feature>